<dbReference type="SMART" id="SM00028">
    <property type="entry name" value="TPR"/>
    <property type="match status" value="3"/>
</dbReference>
<dbReference type="STRING" id="1233.SAMN05216387_103223"/>
<dbReference type="Pfam" id="PF01739">
    <property type="entry name" value="CheR"/>
    <property type="match status" value="1"/>
</dbReference>
<evidence type="ECO:0000259" key="4">
    <source>
        <dbReference type="PROSITE" id="PS50123"/>
    </source>
</evidence>
<dbReference type="SUPFAM" id="SSF53335">
    <property type="entry name" value="S-adenosyl-L-methionine-dependent methyltransferases"/>
    <property type="match status" value="1"/>
</dbReference>
<dbReference type="InterPro" id="IPR050903">
    <property type="entry name" value="Bact_Chemotaxis_MeTrfase"/>
</dbReference>
<dbReference type="InterPro" id="IPR029063">
    <property type="entry name" value="SAM-dependent_MTases_sf"/>
</dbReference>
<dbReference type="SUPFAM" id="SSF48452">
    <property type="entry name" value="TPR-like"/>
    <property type="match status" value="1"/>
</dbReference>
<dbReference type="Gene3D" id="3.40.50.150">
    <property type="entry name" value="Vaccinia Virus protein VP39"/>
    <property type="match status" value="1"/>
</dbReference>
<evidence type="ECO:0000256" key="3">
    <source>
        <dbReference type="ARBA" id="ARBA00022691"/>
    </source>
</evidence>
<dbReference type="InterPro" id="IPR019734">
    <property type="entry name" value="TPR_rpt"/>
</dbReference>
<reference evidence="5 6" key="1">
    <citation type="submission" date="2016-10" db="EMBL/GenBank/DDBJ databases">
        <authorList>
            <person name="de Groot N.N."/>
        </authorList>
    </citation>
    <scope>NUCLEOTIDE SEQUENCE [LARGE SCALE GENOMIC DNA]</scope>
    <source>
        <strain evidence="5 6">Nv1</strain>
    </source>
</reference>
<feature type="domain" description="CheR-type methyltransferase" evidence="4">
    <location>
        <begin position="1"/>
        <end position="257"/>
    </location>
</feature>
<evidence type="ECO:0000313" key="6">
    <source>
        <dbReference type="Proteomes" id="UP000198620"/>
    </source>
</evidence>
<dbReference type="GO" id="GO:0008757">
    <property type="term" value="F:S-adenosylmethionine-dependent methyltransferase activity"/>
    <property type="evidence" value="ECO:0007669"/>
    <property type="project" value="InterPro"/>
</dbReference>
<dbReference type="AlphaFoldDB" id="A0A1H7KGT0"/>
<dbReference type="Proteomes" id="UP000198620">
    <property type="component" value="Unassembled WGS sequence"/>
</dbReference>
<dbReference type="Gene3D" id="1.25.40.10">
    <property type="entry name" value="Tetratricopeptide repeat domain"/>
    <property type="match status" value="1"/>
</dbReference>
<dbReference type="PANTHER" id="PTHR24422:SF19">
    <property type="entry name" value="CHEMOTAXIS PROTEIN METHYLTRANSFERASE"/>
    <property type="match status" value="1"/>
</dbReference>
<keyword evidence="6" id="KW-1185">Reference proteome</keyword>
<dbReference type="SMART" id="SM00138">
    <property type="entry name" value="MeTrc"/>
    <property type="match status" value="1"/>
</dbReference>
<dbReference type="InterPro" id="IPR011990">
    <property type="entry name" value="TPR-like_helical_dom_sf"/>
</dbReference>
<dbReference type="EMBL" id="FOBH01000003">
    <property type="protein sequence ID" value="SEK85999.1"/>
    <property type="molecule type" value="Genomic_DNA"/>
</dbReference>
<gene>
    <name evidence="5" type="ORF">SAMN05216387_103223</name>
</gene>
<dbReference type="OrthoDB" id="9816309at2"/>
<keyword evidence="2 5" id="KW-0808">Transferase</keyword>
<keyword evidence="3" id="KW-0949">S-adenosyl-L-methionine</keyword>
<keyword evidence="1 5" id="KW-0489">Methyltransferase</keyword>
<name>A0A1H7KGT0_9PROT</name>
<accession>A0A1H7KGT0</accession>
<evidence type="ECO:0000256" key="1">
    <source>
        <dbReference type="ARBA" id="ARBA00022603"/>
    </source>
</evidence>
<protein>
    <submittedName>
        <fullName evidence="5">MCP methyltransferase, CheR-type</fullName>
    </submittedName>
</protein>
<dbReference type="RefSeq" id="WP_090828071.1">
    <property type="nucleotide sequence ID" value="NZ_FOBH01000003.1"/>
</dbReference>
<dbReference type="PANTHER" id="PTHR24422">
    <property type="entry name" value="CHEMOTAXIS PROTEIN METHYLTRANSFERASE"/>
    <property type="match status" value="1"/>
</dbReference>
<evidence type="ECO:0000256" key="2">
    <source>
        <dbReference type="ARBA" id="ARBA00022679"/>
    </source>
</evidence>
<dbReference type="GO" id="GO:0032259">
    <property type="term" value="P:methylation"/>
    <property type="evidence" value="ECO:0007669"/>
    <property type="project" value="UniProtKB-KW"/>
</dbReference>
<dbReference type="PRINTS" id="PR00996">
    <property type="entry name" value="CHERMTFRASE"/>
</dbReference>
<evidence type="ECO:0000313" key="5">
    <source>
        <dbReference type="EMBL" id="SEK85999.1"/>
    </source>
</evidence>
<proteinExistence type="predicted"/>
<sequence length="499" mass="56013">MKSALPHPLLPQLSQLLEMEMGLYYPTTSWGDLERRIAAAAPALGMMDVGSCIRQLLSASLTRRQIEILARHLTVGETYFFREKGYFDVLEEHIFPQLLRACAHSHRQLRIWSAGCCTGEEPYSIAILLDRLGQYAPDTATIMATDINPVFLEKAATGLYGEWSFRGTPAWVKELYFKRRKNGQFELLPHIRKRVTFSYLNLAEESYPGITNGADAMDIIFCRNVLMYFSPDRVMRIGRNLHRSLTHGGWLILSPVEMSHNLFPQFKQTTFPTAILYHKPTITEPWENTGKHNAPMPDMQPDCGSMSVQALTPPLHVKDEKTLLSFKDSGMEWLIEAAAAMPAQTAEMGNAESPKDDEKFETLCHTARSYANLGKLTEAVSWCEKAIAVNKLNPAAHYLLATICQELGQSTTAIQSLRHTLYLDPDFVLAHFALGNLCMSLNRYREANRHFGNALALLSPHPYDELVPESNGLTAGRLSDIITSVRSSILLVPQESEAQ</sequence>
<dbReference type="PROSITE" id="PS50123">
    <property type="entry name" value="CHER"/>
    <property type="match status" value="1"/>
</dbReference>
<dbReference type="Pfam" id="PF12895">
    <property type="entry name" value="ANAPC3"/>
    <property type="match status" value="1"/>
</dbReference>
<dbReference type="InterPro" id="IPR022642">
    <property type="entry name" value="CheR_C"/>
</dbReference>
<organism evidence="5 6">
    <name type="scientific">Nitrosovibrio tenuis</name>
    <dbReference type="NCBI Taxonomy" id="1233"/>
    <lineage>
        <taxon>Bacteria</taxon>
        <taxon>Pseudomonadati</taxon>
        <taxon>Pseudomonadota</taxon>
        <taxon>Betaproteobacteria</taxon>
        <taxon>Nitrosomonadales</taxon>
        <taxon>Nitrosomonadaceae</taxon>
        <taxon>Nitrosovibrio</taxon>
    </lineage>
</organism>
<dbReference type="InterPro" id="IPR000780">
    <property type="entry name" value="CheR_MeTrfase"/>
</dbReference>